<keyword evidence="3" id="KW-0963">Cytoplasm</keyword>
<comment type="function">
    <text evidence="3 4">Participates actively in the response to hyperosmotic and heat shock by preventing the aggregation of stress-denatured proteins, in association with DnaK and GrpE. It is the nucleotide exchange factor for DnaK and may function as a thermosensor. Unfolded proteins bind initially to DnaJ; upon interaction with the DnaJ-bound protein, DnaK hydrolyzes its bound ATP, resulting in the formation of a stable complex. GrpE releases ADP from DnaK; ATP binding to DnaK triggers the release of the substrate protein, thus completing the reaction cycle. Several rounds of ATP-dependent interactions between DnaJ, DnaK and GrpE are required for fully efficient folding.</text>
</comment>
<gene>
    <name evidence="3 7" type="primary">grpE</name>
    <name evidence="7" type="ORF">M3P05_08620</name>
</gene>
<dbReference type="Pfam" id="PF01025">
    <property type="entry name" value="GrpE"/>
    <property type="match status" value="1"/>
</dbReference>
<dbReference type="NCBIfam" id="NF010737">
    <property type="entry name" value="PRK14139.1"/>
    <property type="match status" value="1"/>
</dbReference>
<feature type="compositionally biased region" description="Basic and acidic residues" evidence="6">
    <location>
        <begin position="1"/>
        <end position="19"/>
    </location>
</feature>
<dbReference type="NCBIfam" id="NF010738">
    <property type="entry name" value="PRK14140.1"/>
    <property type="match status" value="1"/>
</dbReference>
<dbReference type="InterPro" id="IPR009012">
    <property type="entry name" value="GrpE_head"/>
</dbReference>
<dbReference type="PANTHER" id="PTHR21237:SF23">
    <property type="entry name" value="GRPE PROTEIN HOMOLOG, MITOCHONDRIAL"/>
    <property type="match status" value="1"/>
</dbReference>
<evidence type="ECO:0000256" key="6">
    <source>
        <dbReference type="SAM" id="MobiDB-lite"/>
    </source>
</evidence>
<evidence type="ECO:0000256" key="5">
    <source>
        <dbReference type="RuleBase" id="RU004478"/>
    </source>
</evidence>
<accession>A0ABT0PF47</accession>
<evidence type="ECO:0000256" key="2">
    <source>
        <dbReference type="ARBA" id="ARBA00023186"/>
    </source>
</evidence>
<protein>
    <recommendedName>
        <fullName evidence="3 4">Protein GrpE</fullName>
    </recommendedName>
    <alternativeName>
        <fullName evidence="3">HSP-70 cofactor</fullName>
    </alternativeName>
</protein>
<dbReference type="RefSeq" id="WP_249699137.1">
    <property type="nucleotide sequence ID" value="NZ_JAMFLX010000009.1"/>
</dbReference>
<dbReference type="NCBIfam" id="NF010748">
    <property type="entry name" value="PRK14150.1"/>
    <property type="match status" value="1"/>
</dbReference>
<evidence type="ECO:0000256" key="3">
    <source>
        <dbReference type="HAMAP-Rule" id="MF_01151"/>
    </source>
</evidence>
<comment type="caution">
    <text evidence="7">The sequence shown here is derived from an EMBL/GenBank/DDBJ whole genome shotgun (WGS) entry which is preliminary data.</text>
</comment>
<dbReference type="Gene3D" id="2.30.22.10">
    <property type="entry name" value="Head domain of nucleotide exchange factor GrpE"/>
    <property type="match status" value="1"/>
</dbReference>
<name>A0ABT0PF47_9GAMM</name>
<dbReference type="HAMAP" id="MF_01151">
    <property type="entry name" value="GrpE"/>
    <property type="match status" value="1"/>
</dbReference>
<comment type="similarity">
    <text evidence="1 3 5">Belongs to the GrpE family.</text>
</comment>
<dbReference type="PANTHER" id="PTHR21237">
    <property type="entry name" value="GRPE PROTEIN"/>
    <property type="match status" value="1"/>
</dbReference>
<reference evidence="7 8" key="1">
    <citation type="submission" date="2022-05" db="EMBL/GenBank/DDBJ databases">
        <authorList>
            <person name="Park J.-S."/>
        </authorList>
    </citation>
    <scope>NUCLEOTIDE SEQUENCE [LARGE SCALE GENOMIC DNA]</scope>
    <source>
        <strain evidence="7 8">2012CJ34-2</strain>
    </source>
</reference>
<sequence>MTEEQAKPEDQVEKAKAVEEAAVVEETQETAVETNAAEDSLVELQNELTRAQEELSRAQDQALRAVAEAQNVKRRAQQDVEKAHKFALDKFVESLLPVVDSLENGLKSVEVSDSSEHDAMREGMELTLKLFVDTLAKFNVEQVNPVGEPLDPNFHQAMTMVPNPDMEPNTVMDVIQKGYTLNGRVVRPAMVVVAKAA</sequence>
<organism evidence="7 8">
    <name type="scientific">Parendozoicomonas callyspongiae</name>
    <dbReference type="NCBI Taxonomy" id="2942213"/>
    <lineage>
        <taxon>Bacteria</taxon>
        <taxon>Pseudomonadati</taxon>
        <taxon>Pseudomonadota</taxon>
        <taxon>Gammaproteobacteria</taxon>
        <taxon>Oceanospirillales</taxon>
        <taxon>Endozoicomonadaceae</taxon>
        <taxon>Parendozoicomonas</taxon>
    </lineage>
</organism>
<dbReference type="EMBL" id="JAMFLX010000009">
    <property type="protein sequence ID" value="MCL6269999.1"/>
    <property type="molecule type" value="Genomic_DNA"/>
</dbReference>
<evidence type="ECO:0000256" key="1">
    <source>
        <dbReference type="ARBA" id="ARBA00009054"/>
    </source>
</evidence>
<dbReference type="InterPro" id="IPR013805">
    <property type="entry name" value="GrpE_CC"/>
</dbReference>
<dbReference type="SUPFAM" id="SSF58014">
    <property type="entry name" value="Coiled-coil domain of nucleotide exchange factor GrpE"/>
    <property type="match status" value="1"/>
</dbReference>
<proteinExistence type="inferred from homology"/>
<comment type="subcellular location">
    <subcellularLocation>
        <location evidence="3">Cytoplasm</location>
    </subcellularLocation>
</comment>
<dbReference type="Proteomes" id="UP001203338">
    <property type="component" value="Unassembled WGS sequence"/>
</dbReference>
<dbReference type="Gene3D" id="3.90.20.20">
    <property type="match status" value="1"/>
</dbReference>
<dbReference type="CDD" id="cd00446">
    <property type="entry name" value="GrpE"/>
    <property type="match status" value="1"/>
</dbReference>
<dbReference type="SUPFAM" id="SSF51064">
    <property type="entry name" value="Head domain of nucleotide exchange factor GrpE"/>
    <property type="match status" value="1"/>
</dbReference>
<evidence type="ECO:0000313" key="8">
    <source>
        <dbReference type="Proteomes" id="UP001203338"/>
    </source>
</evidence>
<evidence type="ECO:0000256" key="4">
    <source>
        <dbReference type="RuleBase" id="RU000639"/>
    </source>
</evidence>
<evidence type="ECO:0000313" key="7">
    <source>
        <dbReference type="EMBL" id="MCL6269999.1"/>
    </source>
</evidence>
<dbReference type="PROSITE" id="PS01071">
    <property type="entry name" value="GRPE"/>
    <property type="match status" value="1"/>
</dbReference>
<comment type="subunit">
    <text evidence="3">Homodimer.</text>
</comment>
<dbReference type="PRINTS" id="PR00773">
    <property type="entry name" value="GRPEPROTEIN"/>
</dbReference>
<dbReference type="NCBIfam" id="NF010749">
    <property type="entry name" value="PRK14151.1"/>
    <property type="match status" value="1"/>
</dbReference>
<keyword evidence="3 4" id="KW-0346">Stress response</keyword>
<keyword evidence="8" id="KW-1185">Reference proteome</keyword>
<dbReference type="InterPro" id="IPR000740">
    <property type="entry name" value="GrpE"/>
</dbReference>
<feature type="region of interest" description="Disordered" evidence="6">
    <location>
        <begin position="1"/>
        <end position="36"/>
    </location>
</feature>
<keyword evidence="2 3" id="KW-0143">Chaperone</keyword>